<proteinExistence type="predicted"/>
<evidence type="ECO:0000256" key="1">
    <source>
        <dbReference type="SAM" id="MobiDB-lite"/>
    </source>
</evidence>
<gene>
    <name evidence="2" type="ORF">E2I00_018963</name>
</gene>
<reference evidence="2 3" key="1">
    <citation type="journal article" date="2019" name="PLoS ONE">
        <title>Genomic analyses reveal an absence of contemporary introgressive admixture between fin whales and blue whales, despite known hybrids.</title>
        <authorList>
            <person name="Westbury M.V."/>
            <person name="Petersen B."/>
            <person name="Lorenzen E.D."/>
        </authorList>
    </citation>
    <scope>NUCLEOTIDE SEQUENCE [LARGE SCALE GENOMIC DNA]</scope>
    <source>
        <strain evidence="2">FinWhale-01</strain>
    </source>
</reference>
<feature type="region of interest" description="Disordered" evidence="1">
    <location>
        <begin position="1"/>
        <end position="37"/>
    </location>
</feature>
<protein>
    <submittedName>
        <fullName evidence="2">Uncharacterized protein</fullName>
    </submittedName>
</protein>
<organism evidence="2 3">
    <name type="scientific">Balaenoptera physalus</name>
    <name type="common">Fin whale</name>
    <name type="synonym">Balaena physalus</name>
    <dbReference type="NCBI Taxonomy" id="9770"/>
    <lineage>
        <taxon>Eukaryota</taxon>
        <taxon>Metazoa</taxon>
        <taxon>Chordata</taxon>
        <taxon>Craniata</taxon>
        <taxon>Vertebrata</taxon>
        <taxon>Euteleostomi</taxon>
        <taxon>Mammalia</taxon>
        <taxon>Eutheria</taxon>
        <taxon>Laurasiatheria</taxon>
        <taxon>Artiodactyla</taxon>
        <taxon>Whippomorpha</taxon>
        <taxon>Cetacea</taxon>
        <taxon>Mysticeti</taxon>
        <taxon>Balaenopteridae</taxon>
        <taxon>Balaenoptera</taxon>
    </lineage>
</organism>
<dbReference type="OrthoDB" id="9540045at2759"/>
<feature type="region of interest" description="Disordered" evidence="1">
    <location>
        <begin position="104"/>
        <end position="137"/>
    </location>
</feature>
<feature type="compositionally biased region" description="Low complexity" evidence="1">
    <location>
        <begin position="115"/>
        <end position="137"/>
    </location>
</feature>
<dbReference type="EMBL" id="SGJD01000711">
    <property type="protein sequence ID" value="KAB0403851.1"/>
    <property type="molecule type" value="Genomic_DNA"/>
</dbReference>
<evidence type="ECO:0000313" key="2">
    <source>
        <dbReference type="EMBL" id="KAB0403851.1"/>
    </source>
</evidence>
<sequence length="137" mass="14169">MALPMALPGTAGPPGVAHSGTQPQPMGGAPGCRGLSLPSGAPAVLTASAALERFLKLPLEGLQEFLQDTLSRAWALEDDTVPRQLQASVAELYRTQCDLFPRRWAQLRSPPKSPPGAVSSGVSPGPSSSPHPSALLL</sequence>
<name>A0A6A1QCG9_BALPH</name>
<keyword evidence="3" id="KW-1185">Reference proteome</keyword>
<evidence type="ECO:0000313" key="3">
    <source>
        <dbReference type="Proteomes" id="UP000437017"/>
    </source>
</evidence>
<comment type="caution">
    <text evidence="2">The sequence shown here is derived from an EMBL/GenBank/DDBJ whole genome shotgun (WGS) entry which is preliminary data.</text>
</comment>
<dbReference type="Proteomes" id="UP000437017">
    <property type="component" value="Unassembled WGS sequence"/>
</dbReference>
<dbReference type="AlphaFoldDB" id="A0A6A1QCG9"/>
<accession>A0A6A1QCG9</accession>